<evidence type="ECO:0000313" key="2">
    <source>
        <dbReference type="Proteomes" id="UP001057402"/>
    </source>
</evidence>
<reference evidence="2" key="1">
    <citation type="journal article" date="2023" name="Front. Plant Sci.">
        <title>Chromosomal-level genome assembly of Melastoma candidum provides insights into trichome evolution.</title>
        <authorList>
            <person name="Zhong Y."/>
            <person name="Wu W."/>
            <person name="Sun C."/>
            <person name="Zou P."/>
            <person name="Liu Y."/>
            <person name="Dai S."/>
            <person name="Zhou R."/>
        </authorList>
    </citation>
    <scope>NUCLEOTIDE SEQUENCE [LARGE SCALE GENOMIC DNA]</scope>
</reference>
<comment type="caution">
    <text evidence="1">The sequence shown here is derived from an EMBL/GenBank/DDBJ whole genome shotgun (WGS) entry which is preliminary data.</text>
</comment>
<dbReference type="Proteomes" id="UP001057402">
    <property type="component" value="Chromosome 4"/>
</dbReference>
<evidence type="ECO:0000313" key="1">
    <source>
        <dbReference type="EMBL" id="KAI4378740.1"/>
    </source>
</evidence>
<proteinExistence type="predicted"/>
<organism evidence="1 2">
    <name type="scientific">Melastoma candidum</name>
    <dbReference type="NCBI Taxonomy" id="119954"/>
    <lineage>
        <taxon>Eukaryota</taxon>
        <taxon>Viridiplantae</taxon>
        <taxon>Streptophyta</taxon>
        <taxon>Embryophyta</taxon>
        <taxon>Tracheophyta</taxon>
        <taxon>Spermatophyta</taxon>
        <taxon>Magnoliopsida</taxon>
        <taxon>eudicotyledons</taxon>
        <taxon>Gunneridae</taxon>
        <taxon>Pentapetalae</taxon>
        <taxon>rosids</taxon>
        <taxon>malvids</taxon>
        <taxon>Myrtales</taxon>
        <taxon>Melastomataceae</taxon>
        <taxon>Melastomatoideae</taxon>
        <taxon>Melastomateae</taxon>
        <taxon>Melastoma</taxon>
    </lineage>
</organism>
<dbReference type="EMBL" id="CM042883">
    <property type="protein sequence ID" value="KAI4378740.1"/>
    <property type="molecule type" value="Genomic_DNA"/>
</dbReference>
<protein>
    <submittedName>
        <fullName evidence="1">Uncharacterized protein</fullName>
    </submittedName>
</protein>
<gene>
    <name evidence="1" type="ORF">MLD38_016178</name>
</gene>
<sequence>MKSSSSSSWKCRILSLFLLLLTIILLSHLHVSHVLFAGADDSPAYDIDYRGPETHPSLSPPSHFRGSPLTRRTEAKDPHKSKNPRCAGRKE</sequence>
<keyword evidence="2" id="KW-1185">Reference proteome</keyword>
<accession>A0ACB9RJ68</accession>
<name>A0ACB9RJ68_9MYRT</name>